<comment type="caution">
    <text evidence="2">The sequence shown here is derived from an EMBL/GenBank/DDBJ whole genome shotgun (WGS) entry which is preliminary data.</text>
</comment>
<dbReference type="EMBL" id="SOSA01000148">
    <property type="protein sequence ID" value="THC95657.1"/>
    <property type="molecule type" value="Genomic_DNA"/>
</dbReference>
<name>A0A4S3JLR4_9EURO</name>
<sequence>MSPQIELEVHSVAPDEPNLRLYATLSQIFSIWLNPFHVLPVMLTTILDLTTDPGDKNLTNGDKSFYYITMQDDLYQPTEYINWVDEKGYIPNFLLQGGNPVYDIDRKVSEIESES</sequence>
<dbReference type="PANTHER" id="PTHR35393">
    <property type="entry name" value="CHROMOSOME 1, WHOLE GENOME SHOTGUN SEQUENCE"/>
    <property type="match status" value="1"/>
</dbReference>
<gene>
    <name evidence="2" type="ORF">EYZ11_004870</name>
</gene>
<dbReference type="VEuPathDB" id="FungiDB:EYZ11_004870"/>
<dbReference type="STRING" id="1220188.A0A4S3JLR4"/>
<organism evidence="2 3">
    <name type="scientific">Aspergillus tanneri</name>
    <dbReference type="NCBI Taxonomy" id="1220188"/>
    <lineage>
        <taxon>Eukaryota</taxon>
        <taxon>Fungi</taxon>
        <taxon>Dikarya</taxon>
        <taxon>Ascomycota</taxon>
        <taxon>Pezizomycotina</taxon>
        <taxon>Eurotiomycetes</taxon>
        <taxon>Eurotiomycetidae</taxon>
        <taxon>Eurotiales</taxon>
        <taxon>Aspergillaceae</taxon>
        <taxon>Aspergillus</taxon>
        <taxon>Aspergillus subgen. Circumdati</taxon>
    </lineage>
</organism>
<evidence type="ECO:0000313" key="3">
    <source>
        <dbReference type="Proteomes" id="UP000308092"/>
    </source>
</evidence>
<dbReference type="PANTHER" id="PTHR35393:SF1">
    <property type="entry name" value="SNOAL-LIKE DOMAIN-CONTAINING PROTEIN"/>
    <property type="match status" value="1"/>
</dbReference>
<reference evidence="2 3" key="1">
    <citation type="submission" date="2019-03" db="EMBL/GenBank/DDBJ databases">
        <title>The genome sequence of a newly discovered highly antifungal drug resistant Aspergillus species, Aspergillus tanneri NIH 1004.</title>
        <authorList>
            <person name="Mounaud S."/>
            <person name="Singh I."/>
            <person name="Joardar V."/>
            <person name="Pakala S."/>
            <person name="Pakala S."/>
            <person name="Venepally P."/>
            <person name="Hoover J."/>
            <person name="Nierman W."/>
            <person name="Chung J."/>
            <person name="Losada L."/>
        </authorList>
    </citation>
    <scope>NUCLEOTIDE SEQUENCE [LARGE SCALE GENOMIC DNA]</scope>
    <source>
        <strain evidence="2 3">NIH1004</strain>
    </source>
</reference>
<dbReference type="Proteomes" id="UP000308092">
    <property type="component" value="Unassembled WGS sequence"/>
</dbReference>
<dbReference type="Pfam" id="PF24840">
    <property type="entry name" value="NTF2_SigF"/>
    <property type="match status" value="1"/>
</dbReference>
<accession>A0A4S3JLR4</accession>
<evidence type="ECO:0000259" key="1">
    <source>
        <dbReference type="Pfam" id="PF24840"/>
    </source>
</evidence>
<protein>
    <recommendedName>
        <fullName evidence="1">SigF-like NTF2-like domain-containing protein</fullName>
    </recommendedName>
</protein>
<dbReference type="InterPro" id="IPR057514">
    <property type="entry name" value="NTF2_SigF"/>
</dbReference>
<dbReference type="AlphaFoldDB" id="A0A4S3JLR4"/>
<feature type="domain" description="SigF-like NTF2-like" evidence="1">
    <location>
        <begin position="1"/>
        <end position="84"/>
    </location>
</feature>
<keyword evidence="3" id="KW-1185">Reference proteome</keyword>
<evidence type="ECO:0000313" key="2">
    <source>
        <dbReference type="EMBL" id="THC95657.1"/>
    </source>
</evidence>
<proteinExistence type="predicted"/>